<dbReference type="GO" id="GO:0000287">
    <property type="term" value="F:magnesium ion binding"/>
    <property type="evidence" value="ECO:0007669"/>
    <property type="project" value="InterPro"/>
</dbReference>
<dbReference type="InterPro" id="IPR034741">
    <property type="entry name" value="Terpene_cyclase-like_1_C"/>
</dbReference>
<organism evidence="7 8">
    <name type="scientific">Nyssa sinensis</name>
    <dbReference type="NCBI Taxonomy" id="561372"/>
    <lineage>
        <taxon>Eukaryota</taxon>
        <taxon>Viridiplantae</taxon>
        <taxon>Streptophyta</taxon>
        <taxon>Embryophyta</taxon>
        <taxon>Tracheophyta</taxon>
        <taxon>Spermatophyta</taxon>
        <taxon>Magnoliopsida</taxon>
        <taxon>eudicotyledons</taxon>
        <taxon>Gunneridae</taxon>
        <taxon>Pentapetalae</taxon>
        <taxon>asterids</taxon>
        <taxon>Cornales</taxon>
        <taxon>Nyssaceae</taxon>
        <taxon>Nyssa</taxon>
    </lineage>
</organism>
<dbReference type="EMBL" id="CM018049">
    <property type="protein sequence ID" value="KAA8519937.1"/>
    <property type="molecule type" value="Genomic_DNA"/>
</dbReference>
<gene>
    <name evidence="7" type="ORF">F0562_014153</name>
</gene>
<protein>
    <submittedName>
        <fullName evidence="7">Uncharacterized protein</fullName>
    </submittedName>
</protein>
<proteinExistence type="predicted"/>
<keyword evidence="8" id="KW-1185">Reference proteome</keyword>
<evidence type="ECO:0000313" key="7">
    <source>
        <dbReference type="EMBL" id="KAA8519937.1"/>
    </source>
</evidence>
<accession>A0A5J4ZS01</accession>
<dbReference type="InterPro" id="IPR008930">
    <property type="entry name" value="Terpenoid_cyclase/PrenylTrfase"/>
</dbReference>
<dbReference type="InterPro" id="IPR036965">
    <property type="entry name" value="Terpene_synth_N_sf"/>
</dbReference>
<dbReference type="PANTHER" id="PTHR31225">
    <property type="entry name" value="OS04G0344100 PROTEIN-RELATED"/>
    <property type="match status" value="1"/>
</dbReference>
<evidence type="ECO:0000256" key="3">
    <source>
        <dbReference type="ARBA" id="ARBA00022842"/>
    </source>
</evidence>
<dbReference type="SUPFAM" id="SSF48576">
    <property type="entry name" value="Terpenoid synthases"/>
    <property type="match status" value="1"/>
</dbReference>
<name>A0A5J4ZS01_9ASTE</name>
<reference evidence="7 8" key="1">
    <citation type="submission" date="2019-09" db="EMBL/GenBank/DDBJ databases">
        <title>A chromosome-level genome assembly of the Chinese tupelo Nyssa sinensis.</title>
        <authorList>
            <person name="Yang X."/>
            <person name="Kang M."/>
            <person name="Yang Y."/>
            <person name="Xiong H."/>
            <person name="Wang M."/>
            <person name="Zhang Z."/>
            <person name="Wang Z."/>
            <person name="Wu H."/>
            <person name="Ma T."/>
            <person name="Liu J."/>
            <person name="Xi Z."/>
        </authorList>
    </citation>
    <scope>NUCLEOTIDE SEQUENCE [LARGE SCALE GENOMIC DNA]</scope>
    <source>
        <strain evidence="7">J267</strain>
        <tissue evidence="7">Leaf</tissue>
    </source>
</reference>
<keyword evidence="4" id="KW-0456">Lyase</keyword>
<sequence>MALSNGFYVSKPTPIAPNNVNIKFSTHTAAMPTNYKWGTGTGTDLNLVSDSSKQHNNMTENRKFTDDFVIQHAQKLKEVKHVFSKVGEDPLEGLIMIDAVQRLGIDYHFQEEIESVLQNQFMGTENNNLYEVSLRFRLLRQEGYHVPADVFNNFKCKKGMFKEKLRQDIKGLMGLYEASHLGMEGEDILDEAANFSSQLLNASMKNLDHHQARIVGSTLGHPYHKSLASFRAKSFLKDFQGTKGWETVLQELANLDLNLVQSLHQKEILQISKWWKDLGLAKELKFARDQPLKWYMWPMALLTGPSFSEQRIELIKPISMIYIIDDIFDVHGTLDELTLFTEAVNSWEMAAIEQLPDYMKICFKALYDITNEIGYKIYKEHGWNPTDSLRKTWAILCDAFLVEAKWFASGHSPKADEYLKNGVVSSGVHVVLVHIFFLLGHGFTKETANIVDENPGIISSVATILRLWDDLGSAEDENQEGQDGSYVDYYMKEHQGSSVEVARQEVISLISDTWKRLNRDCLSPNPFSASFTKASLNCARMVPLMYSYDDNHDLPVLEEHIQSMLYNGVSLQGVP</sequence>
<dbReference type="AlphaFoldDB" id="A0A5J4ZS01"/>
<dbReference type="InterPro" id="IPR008949">
    <property type="entry name" value="Isoprenoid_synthase_dom_sf"/>
</dbReference>
<dbReference type="FunFam" id="1.10.600.10:FF:000007">
    <property type="entry name" value="Isoprene synthase, chloroplastic"/>
    <property type="match status" value="1"/>
</dbReference>
<evidence type="ECO:0000256" key="1">
    <source>
        <dbReference type="ARBA" id="ARBA00001946"/>
    </source>
</evidence>
<feature type="domain" description="Terpene synthase metal-binding" evidence="6">
    <location>
        <begin position="276"/>
        <end position="515"/>
    </location>
</feature>
<evidence type="ECO:0000313" key="8">
    <source>
        <dbReference type="Proteomes" id="UP000325577"/>
    </source>
</evidence>
<evidence type="ECO:0000256" key="4">
    <source>
        <dbReference type="ARBA" id="ARBA00023239"/>
    </source>
</evidence>
<dbReference type="SFLD" id="SFLDG01019">
    <property type="entry name" value="Terpene_Cyclase_Like_1_C_Termi"/>
    <property type="match status" value="1"/>
</dbReference>
<dbReference type="InterPro" id="IPR044814">
    <property type="entry name" value="Terpene_cyclase_plant_C1"/>
</dbReference>
<feature type="domain" description="Terpene synthase N-terminal" evidence="5">
    <location>
        <begin position="60"/>
        <end position="208"/>
    </location>
</feature>
<dbReference type="Pfam" id="PF01397">
    <property type="entry name" value="Terpene_synth"/>
    <property type="match status" value="1"/>
</dbReference>
<dbReference type="InterPro" id="IPR001906">
    <property type="entry name" value="Terpene_synth_N"/>
</dbReference>
<keyword evidence="2" id="KW-0479">Metal-binding</keyword>
<evidence type="ECO:0000256" key="2">
    <source>
        <dbReference type="ARBA" id="ARBA00022723"/>
    </source>
</evidence>
<evidence type="ECO:0000259" key="5">
    <source>
        <dbReference type="Pfam" id="PF01397"/>
    </source>
</evidence>
<keyword evidence="3" id="KW-0460">Magnesium</keyword>
<evidence type="ECO:0000259" key="6">
    <source>
        <dbReference type="Pfam" id="PF03936"/>
    </source>
</evidence>
<dbReference type="OrthoDB" id="1921927at2759"/>
<dbReference type="GO" id="GO:0016102">
    <property type="term" value="P:diterpenoid biosynthetic process"/>
    <property type="evidence" value="ECO:0007669"/>
    <property type="project" value="InterPro"/>
</dbReference>
<dbReference type="Pfam" id="PF03936">
    <property type="entry name" value="Terpene_synth_C"/>
    <property type="match status" value="1"/>
</dbReference>
<dbReference type="Gene3D" id="1.50.10.130">
    <property type="entry name" value="Terpene synthase, N-terminal domain"/>
    <property type="match status" value="1"/>
</dbReference>
<dbReference type="SFLD" id="SFLDS00005">
    <property type="entry name" value="Isoprenoid_Synthase_Type_I"/>
    <property type="match status" value="1"/>
</dbReference>
<dbReference type="CDD" id="cd00684">
    <property type="entry name" value="Terpene_cyclase_plant_C1"/>
    <property type="match status" value="1"/>
</dbReference>
<dbReference type="InterPro" id="IPR050148">
    <property type="entry name" value="Terpene_synthase-like"/>
</dbReference>
<dbReference type="PANTHER" id="PTHR31225:SF0">
    <property type="entry name" value="S-(+)-LINALOOL SYNTHASE, CHLOROPLASTIC"/>
    <property type="match status" value="1"/>
</dbReference>
<dbReference type="SUPFAM" id="SSF48239">
    <property type="entry name" value="Terpenoid cyclases/Protein prenyltransferases"/>
    <property type="match status" value="1"/>
</dbReference>
<dbReference type="Gene3D" id="1.10.600.10">
    <property type="entry name" value="Farnesyl Diphosphate Synthase"/>
    <property type="match status" value="1"/>
</dbReference>
<comment type="cofactor">
    <cofactor evidence="1">
        <name>Mg(2+)</name>
        <dbReference type="ChEBI" id="CHEBI:18420"/>
    </cofactor>
</comment>
<dbReference type="InterPro" id="IPR005630">
    <property type="entry name" value="Terpene_synthase_metal-bd"/>
</dbReference>
<dbReference type="Proteomes" id="UP000325577">
    <property type="component" value="Linkage Group LG6"/>
</dbReference>
<dbReference type="GO" id="GO:0010333">
    <property type="term" value="F:terpene synthase activity"/>
    <property type="evidence" value="ECO:0007669"/>
    <property type="project" value="InterPro"/>
</dbReference>